<protein>
    <recommendedName>
        <fullName evidence="1">Methyltransferase type 11 domain-containing protein</fullName>
    </recommendedName>
</protein>
<accession>A0A0S8FPN4</accession>
<dbReference type="STRING" id="1703779.AMJ83_10395"/>
<comment type="caution">
    <text evidence="2">The sequence shown here is derived from an EMBL/GenBank/DDBJ whole genome shotgun (WGS) entry which is preliminary data.</text>
</comment>
<dbReference type="SUPFAM" id="SSF53335">
    <property type="entry name" value="S-adenosyl-L-methionine-dependent methyltransferases"/>
    <property type="match status" value="1"/>
</dbReference>
<dbReference type="InterPro" id="IPR013216">
    <property type="entry name" value="Methyltransf_11"/>
</dbReference>
<evidence type="ECO:0000313" key="3">
    <source>
        <dbReference type="Proteomes" id="UP000051373"/>
    </source>
</evidence>
<dbReference type="AlphaFoldDB" id="A0A0S8FPN4"/>
<reference evidence="2 3" key="1">
    <citation type="journal article" date="2015" name="Microbiome">
        <title>Genomic resolution of linkages in carbon, nitrogen, and sulfur cycling among widespread estuary sediment bacteria.</title>
        <authorList>
            <person name="Baker B.J."/>
            <person name="Lazar C.S."/>
            <person name="Teske A.P."/>
            <person name="Dick G.J."/>
        </authorList>
    </citation>
    <scope>NUCLEOTIDE SEQUENCE [LARGE SCALE GENOMIC DNA]</scope>
    <source>
        <strain evidence="2">SM23_42</strain>
    </source>
</reference>
<dbReference type="Pfam" id="PF08241">
    <property type="entry name" value="Methyltransf_11"/>
    <property type="match status" value="1"/>
</dbReference>
<dbReference type="EMBL" id="LJUJ01000031">
    <property type="protein sequence ID" value="KPK62615.1"/>
    <property type="molecule type" value="Genomic_DNA"/>
</dbReference>
<organism evidence="2 3">
    <name type="scientific">candidate division WOR_3 bacterium SM23_42</name>
    <dbReference type="NCBI Taxonomy" id="1703779"/>
    <lineage>
        <taxon>Bacteria</taxon>
        <taxon>Bacteria division WOR-3</taxon>
    </lineage>
</organism>
<evidence type="ECO:0000259" key="1">
    <source>
        <dbReference type="Pfam" id="PF08241"/>
    </source>
</evidence>
<feature type="domain" description="Methyltransferase type 11" evidence="1">
    <location>
        <begin position="28"/>
        <end position="111"/>
    </location>
</feature>
<dbReference type="Proteomes" id="UP000051373">
    <property type="component" value="Unassembled WGS sequence"/>
</dbReference>
<evidence type="ECO:0000313" key="2">
    <source>
        <dbReference type="EMBL" id="KPK62615.1"/>
    </source>
</evidence>
<proteinExistence type="predicted"/>
<dbReference type="InterPro" id="IPR029063">
    <property type="entry name" value="SAM-dependent_MTases_sf"/>
</dbReference>
<gene>
    <name evidence="2" type="ORF">AMJ83_10395</name>
</gene>
<name>A0A0S8FPN4_UNCW3</name>
<dbReference type="GO" id="GO:0008757">
    <property type="term" value="F:S-adenosylmethionine-dependent methyltransferase activity"/>
    <property type="evidence" value="ECO:0007669"/>
    <property type="project" value="InterPro"/>
</dbReference>
<sequence>MTAFEEERRRLRERVWSLVDIDRGTRVLDVGVGREAHSLKKLLELGLVVTSIDVDLAALRKHDTRGASFVQCNAACLPLRKRTFGLSMVNFTLHEIDPILHQKVFAELCRVSERIMIIEPAPGTDSVYQRYQQIWTESMHSIGQFEDYQTVEYWIRLLKKYDAEIAVSEQLTSSIRVVGPEAKKYMALVLEDMREEGVSEKYIKKMMTIGRNVENKGMVFSNINVIVAHAQHSK</sequence>
<dbReference type="Gene3D" id="3.40.50.150">
    <property type="entry name" value="Vaccinia Virus protein VP39"/>
    <property type="match status" value="1"/>
</dbReference>